<dbReference type="InterPro" id="IPR029060">
    <property type="entry name" value="PIN-like_dom_sf"/>
</dbReference>
<sequence length="194" mass="22643">MPKGTRKSKSFYIDTNIALDYLTGRNRQTVLVLGKLKDKEWKCVSSSFLAMEMADYKKDSLFVIDKAIEKKWEMRKIIRATDKKDLRRGDFEKVYEWFNEFKQDYKNIDLYDFLKNSDDWQLAQAISFNSNLSAPDAIHLASAMLGSRASYCQVLITHDELLSKEGKRIIQDNKLSGKLKIMSIAEVKEKFFKK</sequence>
<dbReference type="SUPFAM" id="SSF88723">
    <property type="entry name" value="PIN domain-like"/>
    <property type="match status" value="1"/>
</dbReference>
<evidence type="ECO:0008006" key="3">
    <source>
        <dbReference type="Google" id="ProtNLM"/>
    </source>
</evidence>
<organism evidence="1 2">
    <name type="scientific">Candidatus Taylorbacteria bacterium RIFCSPHIGHO2_02_FULL_45_35</name>
    <dbReference type="NCBI Taxonomy" id="1802311"/>
    <lineage>
        <taxon>Bacteria</taxon>
        <taxon>Candidatus Tayloriibacteriota</taxon>
    </lineage>
</organism>
<protein>
    <recommendedName>
        <fullName evidence="3">PIN domain-containing protein</fullName>
    </recommendedName>
</protein>
<comment type="caution">
    <text evidence="1">The sequence shown here is derived from an EMBL/GenBank/DDBJ whole genome shotgun (WGS) entry which is preliminary data.</text>
</comment>
<accession>A0A1G2MYL7</accession>
<evidence type="ECO:0000313" key="1">
    <source>
        <dbReference type="EMBL" id="OHA28021.1"/>
    </source>
</evidence>
<dbReference type="Gene3D" id="3.40.50.1010">
    <property type="entry name" value="5'-nuclease"/>
    <property type="match status" value="1"/>
</dbReference>
<evidence type="ECO:0000313" key="2">
    <source>
        <dbReference type="Proteomes" id="UP000177943"/>
    </source>
</evidence>
<proteinExistence type="predicted"/>
<reference evidence="1 2" key="1">
    <citation type="journal article" date="2016" name="Nat. Commun.">
        <title>Thousands of microbial genomes shed light on interconnected biogeochemical processes in an aquifer system.</title>
        <authorList>
            <person name="Anantharaman K."/>
            <person name="Brown C.T."/>
            <person name="Hug L.A."/>
            <person name="Sharon I."/>
            <person name="Castelle C.J."/>
            <person name="Probst A.J."/>
            <person name="Thomas B.C."/>
            <person name="Singh A."/>
            <person name="Wilkins M.J."/>
            <person name="Karaoz U."/>
            <person name="Brodie E.L."/>
            <person name="Williams K.H."/>
            <person name="Hubbard S.S."/>
            <person name="Banfield J.F."/>
        </authorList>
    </citation>
    <scope>NUCLEOTIDE SEQUENCE [LARGE SCALE GENOMIC DNA]</scope>
</reference>
<dbReference type="EMBL" id="MHRP01000002">
    <property type="protein sequence ID" value="OHA28021.1"/>
    <property type="molecule type" value="Genomic_DNA"/>
</dbReference>
<gene>
    <name evidence="1" type="ORF">A3D56_00295</name>
</gene>
<dbReference type="AlphaFoldDB" id="A0A1G2MYL7"/>
<name>A0A1G2MYL7_9BACT</name>
<dbReference type="Proteomes" id="UP000177943">
    <property type="component" value="Unassembled WGS sequence"/>
</dbReference>